<name>K0T6X6_THAOC</name>
<keyword evidence="2" id="KW-1185">Reference proteome</keyword>
<feature type="non-terminal residue" evidence="1">
    <location>
        <position position="120"/>
    </location>
</feature>
<dbReference type="AlphaFoldDB" id="K0T6X6"/>
<protein>
    <submittedName>
        <fullName evidence="1">Uncharacterized protein</fullName>
    </submittedName>
</protein>
<accession>K0T6X6</accession>
<gene>
    <name evidence="1" type="ORF">THAOC_03771</name>
</gene>
<sequence length="120" mass="13079">MPDIQQCILASASNLRRSTTATCAQSPGISPGSPWNVGVGTWLSMVTTVLNDDTPPAIPINVRQITIMVLKPCTTKQTFRSGPNYRKSEEFQLSIPVGLDKCAIGRRITGPPPENKFYMT</sequence>
<comment type="caution">
    <text evidence="1">The sequence shown here is derived from an EMBL/GenBank/DDBJ whole genome shotgun (WGS) entry which is preliminary data.</text>
</comment>
<proteinExistence type="predicted"/>
<evidence type="ECO:0000313" key="1">
    <source>
        <dbReference type="EMBL" id="EJK74543.1"/>
    </source>
</evidence>
<reference evidence="1 2" key="1">
    <citation type="journal article" date="2012" name="Genome Biol.">
        <title>Genome and low-iron response of an oceanic diatom adapted to chronic iron limitation.</title>
        <authorList>
            <person name="Lommer M."/>
            <person name="Specht M."/>
            <person name="Roy A.S."/>
            <person name="Kraemer L."/>
            <person name="Andreson R."/>
            <person name="Gutowska M.A."/>
            <person name="Wolf J."/>
            <person name="Bergner S.V."/>
            <person name="Schilhabel M.B."/>
            <person name="Klostermeier U.C."/>
            <person name="Beiko R.G."/>
            <person name="Rosenstiel P."/>
            <person name="Hippler M."/>
            <person name="Laroche J."/>
        </authorList>
    </citation>
    <scope>NUCLEOTIDE SEQUENCE [LARGE SCALE GENOMIC DNA]</scope>
    <source>
        <strain evidence="1 2">CCMP1005</strain>
    </source>
</reference>
<organism evidence="1 2">
    <name type="scientific">Thalassiosira oceanica</name>
    <name type="common">Marine diatom</name>
    <dbReference type="NCBI Taxonomy" id="159749"/>
    <lineage>
        <taxon>Eukaryota</taxon>
        <taxon>Sar</taxon>
        <taxon>Stramenopiles</taxon>
        <taxon>Ochrophyta</taxon>
        <taxon>Bacillariophyta</taxon>
        <taxon>Coscinodiscophyceae</taxon>
        <taxon>Thalassiosirophycidae</taxon>
        <taxon>Thalassiosirales</taxon>
        <taxon>Thalassiosiraceae</taxon>
        <taxon>Thalassiosira</taxon>
    </lineage>
</organism>
<dbReference type="EMBL" id="AGNL01003566">
    <property type="protein sequence ID" value="EJK74543.1"/>
    <property type="molecule type" value="Genomic_DNA"/>
</dbReference>
<dbReference type="Proteomes" id="UP000266841">
    <property type="component" value="Unassembled WGS sequence"/>
</dbReference>
<evidence type="ECO:0000313" key="2">
    <source>
        <dbReference type="Proteomes" id="UP000266841"/>
    </source>
</evidence>